<dbReference type="eggNOG" id="COG3736">
    <property type="taxonomic scope" value="Bacteria"/>
</dbReference>
<evidence type="ECO:0000256" key="3">
    <source>
        <dbReference type="ARBA" id="ARBA00022989"/>
    </source>
</evidence>
<feature type="transmembrane region" description="Helical" evidence="5">
    <location>
        <begin position="25"/>
        <end position="46"/>
    </location>
</feature>
<dbReference type="Pfam" id="PF04335">
    <property type="entry name" value="VirB8"/>
    <property type="match status" value="1"/>
</dbReference>
<gene>
    <name evidence="7" type="ORF">CCUN_0710</name>
</gene>
<dbReference type="AlphaFoldDB" id="A0A1W6BW60"/>
<dbReference type="PIRSF" id="PIRSF003299">
    <property type="entry name" value="VirB8_PtlE"/>
    <property type="match status" value="1"/>
</dbReference>
<evidence type="ECO:0000256" key="5">
    <source>
        <dbReference type="SAM" id="Phobius"/>
    </source>
</evidence>
<dbReference type="InterPro" id="IPR026264">
    <property type="entry name" value="VirB8/PtlE"/>
</dbReference>
<comment type="subcellular location">
    <subcellularLocation>
        <location evidence="1">Membrane</location>
        <topology evidence="1">Single-pass membrane protein</topology>
    </subcellularLocation>
</comment>
<reference evidence="7 8" key="1">
    <citation type="submission" date="2017-04" db="EMBL/GenBank/DDBJ databases">
        <title>Complete genome sequence of the Campylobacter cuniculorum type strain LMG24588.</title>
        <authorList>
            <person name="Miller W.G."/>
            <person name="Yee E."/>
            <person name="Revez J."/>
            <person name="Bono J.L."/>
            <person name="Rossi M."/>
        </authorList>
    </citation>
    <scope>NUCLEOTIDE SEQUENCE [LARGE SCALE GENOMIC DNA]</scope>
    <source>
        <strain evidence="7 8">LMG 24588</strain>
    </source>
</reference>
<dbReference type="GO" id="GO:0016020">
    <property type="term" value="C:membrane"/>
    <property type="evidence" value="ECO:0007669"/>
    <property type="project" value="UniProtKB-SubCell"/>
</dbReference>
<dbReference type="CDD" id="cd16424">
    <property type="entry name" value="VirB8"/>
    <property type="match status" value="1"/>
</dbReference>
<evidence type="ECO:0000256" key="2">
    <source>
        <dbReference type="ARBA" id="ARBA00022692"/>
    </source>
</evidence>
<accession>A0A1W6BW60</accession>
<organism evidence="7 8">
    <name type="scientific">Campylobacter cuniculorum DSM 23162 = LMG 24588</name>
    <dbReference type="NCBI Taxonomy" id="1121267"/>
    <lineage>
        <taxon>Bacteria</taxon>
        <taxon>Pseudomonadati</taxon>
        <taxon>Campylobacterota</taxon>
        <taxon>Epsilonproteobacteria</taxon>
        <taxon>Campylobacterales</taxon>
        <taxon>Campylobacteraceae</taxon>
        <taxon>Campylobacter</taxon>
    </lineage>
</organism>
<keyword evidence="3 5" id="KW-1133">Transmembrane helix</keyword>
<evidence type="ECO:0000259" key="6">
    <source>
        <dbReference type="Pfam" id="PF04335"/>
    </source>
</evidence>
<dbReference type="InterPro" id="IPR007430">
    <property type="entry name" value="VirB8"/>
</dbReference>
<dbReference type="STRING" id="1121267.CCUN_0710"/>
<protein>
    <submittedName>
        <fullName evidence="7">Conjugal transfer protein VirB8</fullName>
    </submittedName>
</protein>
<proteinExistence type="predicted"/>
<name>A0A1W6BW60_9BACT</name>
<dbReference type="OrthoDB" id="9816242at2"/>
<evidence type="ECO:0000256" key="1">
    <source>
        <dbReference type="ARBA" id="ARBA00004167"/>
    </source>
</evidence>
<evidence type="ECO:0000256" key="4">
    <source>
        <dbReference type="ARBA" id="ARBA00023136"/>
    </source>
</evidence>
<dbReference type="Proteomes" id="UP000192902">
    <property type="component" value="Chromosome"/>
</dbReference>
<dbReference type="Gene3D" id="3.10.450.230">
    <property type="entry name" value="VirB8 protein"/>
    <property type="match status" value="1"/>
</dbReference>
<keyword evidence="4 5" id="KW-0472">Membrane</keyword>
<sequence length="219" mass="25094">MNVYKQGMDFEASVKFLVEQSNKRAWLIAFISIALAFLSILAVLLLTPLKTVEPYVIRVDNTTGMVDILTIMDEKEITQNEALDKHFISQYVKAREGYYFDMLNQDYIFVQLLSSPEVAENYRAIYSGENSREAKLGNSTRVEVGILSIVLGNSNGVKTATIRTNLRTINKNSQEERISTKVITLSYEYQLSQTDEKNRLENPLGFKVLNYRVDEEIKR</sequence>
<dbReference type="KEGG" id="ccun:CCUN_0710"/>
<evidence type="ECO:0000313" key="8">
    <source>
        <dbReference type="Proteomes" id="UP000192902"/>
    </source>
</evidence>
<feature type="domain" description="Bacterial virulence protein VirB8" evidence="6">
    <location>
        <begin position="7"/>
        <end position="216"/>
    </location>
</feature>
<dbReference type="RefSeq" id="WP_027306216.1">
    <property type="nucleotide sequence ID" value="NZ_CP020867.1"/>
</dbReference>
<keyword evidence="2 5" id="KW-0812">Transmembrane</keyword>
<dbReference type="InterPro" id="IPR032710">
    <property type="entry name" value="NTF2-like_dom_sf"/>
</dbReference>
<dbReference type="GO" id="GO:0030255">
    <property type="term" value="P:protein secretion by the type IV secretion system"/>
    <property type="evidence" value="ECO:0007669"/>
    <property type="project" value="InterPro"/>
</dbReference>
<dbReference type="SUPFAM" id="SSF54427">
    <property type="entry name" value="NTF2-like"/>
    <property type="match status" value="1"/>
</dbReference>
<dbReference type="EMBL" id="CP020867">
    <property type="protein sequence ID" value="ARJ56328.1"/>
    <property type="molecule type" value="Genomic_DNA"/>
</dbReference>
<evidence type="ECO:0000313" key="7">
    <source>
        <dbReference type="EMBL" id="ARJ56328.1"/>
    </source>
</evidence>